<sequence length="293" mass="33899">MNAVPFNFVDSVVGLLDHRSTLEPESKEGTKIIAKKRESTTFCDLATIRKNRRFARIDLITDSSNGNRPSEEDWEDARILGETEAAKQLASMIPQFEPSSHLCWHDGEKEIVFRSLMDKVTLREITLHSSGPMVILFLEKQIDNSPYLDNVYLHGERWPNSVLPLLIKLCLKGTPRKHVSVTTDSTELLIGTNFIQNFFDYWKANGTLNFLFAFPEKALDSEGRQALSNYQEGNIKFIHSLSFLRHKTERAFFFSYFRETTNNRYCFLDFTSCGCHMTQQCLLMKRYPPFHSF</sequence>
<evidence type="ECO:0000313" key="2">
    <source>
        <dbReference type="WBParaSite" id="L893_g32044.t1"/>
    </source>
</evidence>
<dbReference type="AlphaFoldDB" id="A0A1I8A2X6"/>
<dbReference type="WBParaSite" id="L893_g32044.t1">
    <property type="protein sequence ID" value="L893_g32044.t1"/>
    <property type="gene ID" value="L893_g32044"/>
</dbReference>
<dbReference type="Proteomes" id="UP000095287">
    <property type="component" value="Unplaced"/>
</dbReference>
<accession>A0A1I8A2X6</accession>
<reference evidence="2" key="1">
    <citation type="submission" date="2016-11" db="UniProtKB">
        <authorList>
            <consortium name="WormBaseParasite"/>
        </authorList>
    </citation>
    <scope>IDENTIFICATION</scope>
</reference>
<name>A0A1I8A2X6_9BILA</name>
<proteinExistence type="predicted"/>
<protein>
    <submittedName>
        <fullName evidence="2">NR LBD domain-containing protein</fullName>
    </submittedName>
</protein>
<organism evidence="1 2">
    <name type="scientific">Steinernema glaseri</name>
    <dbReference type="NCBI Taxonomy" id="37863"/>
    <lineage>
        <taxon>Eukaryota</taxon>
        <taxon>Metazoa</taxon>
        <taxon>Ecdysozoa</taxon>
        <taxon>Nematoda</taxon>
        <taxon>Chromadorea</taxon>
        <taxon>Rhabditida</taxon>
        <taxon>Tylenchina</taxon>
        <taxon>Panagrolaimomorpha</taxon>
        <taxon>Strongyloidoidea</taxon>
        <taxon>Steinernematidae</taxon>
        <taxon>Steinernema</taxon>
    </lineage>
</organism>
<evidence type="ECO:0000313" key="1">
    <source>
        <dbReference type="Proteomes" id="UP000095287"/>
    </source>
</evidence>
<keyword evidence="1" id="KW-1185">Reference proteome</keyword>